<dbReference type="InterPro" id="IPR009056">
    <property type="entry name" value="Cyt_c-like_dom"/>
</dbReference>
<dbReference type="Gene3D" id="1.10.760.10">
    <property type="entry name" value="Cytochrome c-like domain"/>
    <property type="match status" value="1"/>
</dbReference>
<protein>
    <submittedName>
        <fullName evidence="6">Di-heme oxidoredictase family protein</fullName>
    </submittedName>
</protein>
<sequence>MLLGAACQEETEAPWQRWKEDGEQFSGGDATIYDESVNAFGQAAPNLTGNKDLFFVTGNAFFKRNWVTAPASTEDLDGLGPVYNARSCSSCHELDGRGAPPASPGEQPVALLFRLSRPSREIAWETIPDEHYGDQLNTLAILGVKPEGDISVSYQEITGSYADGETYSLRQPIYEFKNLKYGAFASDIMISPRIAPHMVGLGLLESIDEETLKGLADPDDANQDGISGRVNYVLDRATQTKKVGWLGWKANQPNVRQQVAAAFRGDIGITSHLYPEQPCASEDGDCQQAAYDTEPELTEDILDRVTLYSETLAVPQRRDWNEPDVLLGKALFHESGCASCHVSTIQTGTHPDYPEFSNQTIHPYTDLLLHDMGEGLADGRPDGLATGTEWKTPPLWGIGLIHVVSGHTFFLHDGRARNLEEAILWHGGEAEKSKQEFVHMSKSDRELLIKFLESL</sequence>
<keyword evidence="1 4" id="KW-0349">Heme</keyword>
<dbReference type="AlphaFoldDB" id="A0AA49JIJ5"/>
<dbReference type="GO" id="GO:0020037">
    <property type="term" value="F:heme binding"/>
    <property type="evidence" value="ECO:0007669"/>
    <property type="project" value="InterPro"/>
</dbReference>
<proteinExistence type="predicted"/>
<evidence type="ECO:0000256" key="4">
    <source>
        <dbReference type="PROSITE-ProRule" id="PRU00433"/>
    </source>
</evidence>
<evidence type="ECO:0000256" key="3">
    <source>
        <dbReference type="ARBA" id="ARBA00023004"/>
    </source>
</evidence>
<dbReference type="SUPFAM" id="SSF46626">
    <property type="entry name" value="Cytochrome c"/>
    <property type="match status" value="1"/>
</dbReference>
<reference evidence="6" key="1">
    <citation type="journal article" date="2023" name="Comput. Struct. Biotechnol. J.">
        <title>Discovery of a novel marine Bacteroidetes with a rich repertoire of carbohydrate-active enzymes.</title>
        <authorList>
            <person name="Chen B."/>
            <person name="Liu G."/>
            <person name="Chen Q."/>
            <person name="Wang H."/>
            <person name="Liu L."/>
            <person name="Tang K."/>
        </authorList>
    </citation>
    <scope>NUCLEOTIDE SEQUENCE</scope>
    <source>
        <strain evidence="6">TK19036</strain>
    </source>
</reference>
<evidence type="ECO:0000256" key="2">
    <source>
        <dbReference type="ARBA" id="ARBA00022723"/>
    </source>
</evidence>
<dbReference type="PANTHER" id="PTHR30600:SF4">
    <property type="entry name" value="CYTOCHROME C DOMAIN-CONTAINING PROTEIN"/>
    <property type="match status" value="1"/>
</dbReference>
<organism evidence="6">
    <name type="scientific">Roseihalotalea indica</name>
    <dbReference type="NCBI Taxonomy" id="2867963"/>
    <lineage>
        <taxon>Bacteria</taxon>
        <taxon>Pseudomonadati</taxon>
        <taxon>Bacteroidota</taxon>
        <taxon>Cytophagia</taxon>
        <taxon>Cytophagales</taxon>
        <taxon>Catalimonadaceae</taxon>
        <taxon>Roseihalotalea</taxon>
    </lineage>
</organism>
<evidence type="ECO:0000313" key="6">
    <source>
        <dbReference type="EMBL" id="WKN35397.1"/>
    </source>
</evidence>
<gene>
    <name evidence="6" type="ORF">K4G66_23770</name>
</gene>
<keyword evidence="3 4" id="KW-0408">Iron</keyword>
<reference evidence="6" key="2">
    <citation type="journal article" date="2024" name="Antonie Van Leeuwenhoek">
        <title>Roseihalotalea indica gen. nov., sp. nov., a halophilic Bacteroidetes from mesopelagic Southwest Indian Ocean with higher carbohydrate metabolic potential.</title>
        <authorList>
            <person name="Chen B."/>
            <person name="Zhang M."/>
            <person name="Lin D."/>
            <person name="Ye J."/>
            <person name="Tang K."/>
        </authorList>
    </citation>
    <scope>NUCLEOTIDE SEQUENCE</scope>
    <source>
        <strain evidence="6">TK19036</strain>
    </source>
</reference>
<dbReference type="EMBL" id="CP120682">
    <property type="protein sequence ID" value="WKN35397.1"/>
    <property type="molecule type" value="Genomic_DNA"/>
</dbReference>
<dbReference type="GO" id="GO:0004130">
    <property type="term" value="F:cytochrome-c peroxidase activity"/>
    <property type="evidence" value="ECO:0007669"/>
    <property type="project" value="TreeGrafter"/>
</dbReference>
<evidence type="ECO:0000259" key="5">
    <source>
        <dbReference type="PROSITE" id="PS51007"/>
    </source>
</evidence>
<dbReference type="Pfam" id="PF06537">
    <property type="entry name" value="DHOR"/>
    <property type="match status" value="1"/>
</dbReference>
<dbReference type="PANTHER" id="PTHR30600">
    <property type="entry name" value="CYTOCHROME C PEROXIDASE-RELATED"/>
    <property type="match status" value="1"/>
</dbReference>
<dbReference type="PIRSF" id="PIRSF028099">
    <property type="entry name" value="DUF1111"/>
    <property type="match status" value="1"/>
</dbReference>
<dbReference type="InterPro" id="IPR036909">
    <property type="entry name" value="Cyt_c-like_dom_sf"/>
</dbReference>
<dbReference type="PROSITE" id="PS51007">
    <property type="entry name" value="CYTC"/>
    <property type="match status" value="1"/>
</dbReference>
<dbReference type="InterPro" id="IPR010538">
    <property type="entry name" value="DHOR"/>
</dbReference>
<name>A0AA49JIJ5_9BACT</name>
<dbReference type="GO" id="GO:0009055">
    <property type="term" value="F:electron transfer activity"/>
    <property type="evidence" value="ECO:0007669"/>
    <property type="project" value="InterPro"/>
</dbReference>
<evidence type="ECO:0000256" key="1">
    <source>
        <dbReference type="ARBA" id="ARBA00022617"/>
    </source>
</evidence>
<feature type="domain" description="Cytochrome c" evidence="5">
    <location>
        <begin position="323"/>
        <end position="455"/>
    </location>
</feature>
<dbReference type="GO" id="GO:0046872">
    <property type="term" value="F:metal ion binding"/>
    <property type="evidence" value="ECO:0007669"/>
    <property type="project" value="UniProtKB-KW"/>
</dbReference>
<keyword evidence="2 4" id="KW-0479">Metal-binding</keyword>
<dbReference type="InterPro" id="IPR051395">
    <property type="entry name" value="Cytochrome_c_Peroxidase/MauG"/>
</dbReference>
<accession>A0AA49JIJ5</accession>